<dbReference type="Gramene" id="ESQ48710">
    <property type="protein sequence ID" value="ESQ48710"/>
    <property type="gene ID" value="EUTSA_v10020781mg"/>
</dbReference>
<comment type="similarity">
    <text evidence="1">Belongs to the PPR family. P subfamily.</text>
</comment>
<dbReference type="PROSITE" id="PS51375">
    <property type="entry name" value="PPR"/>
    <property type="match status" value="5"/>
</dbReference>
<dbReference type="GO" id="GO:0003729">
    <property type="term" value="F:mRNA binding"/>
    <property type="evidence" value="ECO:0007669"/>
    <property type="project" value="EnsemblPlants"/>
</dbReference>
<evidence type="ECO:0000256" key="1">
    <source>
        <dbReference type="ARBA" id="ARBA00007626"/>
    </source>
</evidence>
<proteinExistence type="inferred from homology"/>
<evidence type="ECO:0000313" key="6">
    <source>
        <dbReference type="Proteomes" id="UP000030689"/>
    </source>
</evidence>
<keyword evidence="6" id="KW-1185">Reference proteome</keyword>
<dbReference type="KEGG" id="eus:EUTSA_v10020781mg"/>
<evidence type="ECO:0000256" key="4">
    <source>
        <dbReference type="SAM" id="MobiDB-lite"/>
    </source>
</evidence>
<dbReference type="Proteomes" id="UP000030689">
    <property type="component" value="Unassembled WGS sequence"/>
</dbReference>
<feature type="compositionally biased region" description="Low complexity" evidence="4">
    <location>
        <begin position="47"/>
        <end position="57"/>
    </location>
</feature>
<evidence type="ECO:0000256" key="3">
    <source>
        <dbReference type="PROSITE-ProRule" id="PRU00708"/>
    </source>
</evidence>
<dbReference type="PANTHER" id="PTHR47939">
    <property type="entry name" value="MEMBRANE-ASSOCIATED SALT-INDUCIBLE PROTEIN-LIKE"/>
    <property type="match status" value="1"/>
</dbReference>
<sequence length="430" mass="48892">MSKVGSSLYSRLHGIFKQSPINTVKPAKTISQTKSKKFVSKSKESKASSASAVVKSSNDAKGTKDTKLTKKVEKFKRSCESESFRQVHGLYSAFIRRLREAKKFSVIDEVLQHQKKFEDIKSEDFVIRMMLLYGYSGMAEHAHKLFDEMPELNCERTNKSFNALLSAYVNSRKVDEAMKAFKELPEKLGITPDLVTYNTMIKALCLKGSMDDIVSIFEELEKNGLEPDLITFNTLLEEFYRRDLLAEGDRIWDLMKSKNLVPNIRSYNSRVRGLTRNKKFTDAIDLIDVMKSEGISPDVHTYNAFITSHRGDNNLEEALKWYSEMKEKGLTPDSVTYCMLIPLICKKGDLDTTVEISEEAIRHKVLSRPNMFKPVITRLISEGKIDEATQLVKDGKLQSYFRHLPELSTGEKKTSSSPVEACLLDDEESA</sequence>
<accession>V4LE20</accession>
<dbReference type="InterPro" id="IPR050667">
    <property type="entry name" value="PPR-containing_protein"/>
</dbReference>
<dbReference type="PANTHER" id="PTHR47939:SF8">
    <property type="entry name" value="PENTACOTRIPEPTIDE-REPEAT REGION OF PRORP DOMAIN-CONTAINING PROTEIN"/>
    <property type="match status" value="1"/>
</dbReference>
<gene>
    <name evidence="5" type="ORF">EUTSA_v10020781mg</name>
</gene>
<dbReference type="Gene3D" id="1.25.40.10">
    <property type="entry name" value="Tetratricopeptide repeat domain"/>
    <property type="match status" value="2"/>
</dbReference>
<feature type="repeat" description="PPR" evidence="3">
    <location>
        <begin position="157"/>
        <end position="192"/>
    </location>
</feature>
<evidence type="ECO:0000256" key="2">
    <source>
        <dbReference type="ARBA" id="ARBA00022737"/>
    </source>
</evidence>
<dbReference type="eggNOG" id="KOG4197">
    <property type="taxonomic scope" value="Eukaryota"/>
</dbReference>
<protein>
    <recommendedName>
        <fullName evidence="7">Pentacotripeptide-repeat region of PRORP domain-containing protein</fullName>
    </recommendedName>
</protein>
<dbReference type="NCBIfam" id="TIGR00756">
    <property type="entry name" value="PPR"/>
    <property type="match status" value="5"/>
</dbReference>
<dbReference type="InterPro" id="IPR002885">
    <property type="entry name" value="PPR_rpt"/>
</dbReference>
<evidence type="ECO:0000313" key="5">
    <source>
        <dbReference type="EMBL" id="ESQ48710.1"/>
    </source>
</evidence>
<name>V4LE20_EUTSA</name>
<dbReference type="OMA" id="IRIMLLY"/>
<dbReference type="AlphaFoldDB" id="V4LE20"/>
<dbReference type="OrthoDB" id="185373at2759"/>
<evidence type="ECO:0008006" key="7">
    <source>
        <dbReference type="Google" id="ProtNLM"/>
    </source>
</evidence>
<feature type="repeat" description="PPR" evidence="3">
    <location>
        <begin position="228"/>
        <end position="262"/>
    </location>
</feature>
<reference evidence="5 6" key="1">
    <citation type="journal article" date="2013" name="Front. Plant Sci.">
        <title>The Reference Genome of the Halophytic Plant Eutrema salsugineum.</title>
        <authorList>
            <person name="Yang R."/>
            <person name="Jarvis D.E."/>
            <person name="Chen H."/>
            <person name="Beilstein M.A."/>
            <person name="Grimwood J."/>
            <person name="Jenkins J."/>
            <person name="Shu S."/>
            <person name="Prochnik S."/>
            <person name="Xin M."/>
            <person name="Ma C."/>
            <person name="Schmutz J."/>
            <person name="Wing R.A."/>
            <person name="Mitchell-Olds T."/>
            <person name="Schumaker K.S."/>
            <person name="Wang X."/>
        </authorList>
    </citation>
    <scope>NUCLEOTIDE SEQUENCE [LARGE SCALE GENOMIC DNA]</scope>
</reference>
<dbReference type="Pfam" id="PF13041">
    <property type="entry name" value="PPR_2"/>
    <property type="match status" value="2"/>
</dbReference>
<feature type="region of interest" description="Disordered" evidence="4">
    <location>
        <begin position="34"/>
        <end position="65"/>
    </location>
</feature>
<feature type="repeat" description="PPR" evidence="3">
    <location>
        <begin position="193"/>
        <end position="227"/>
    </location>
</feature>
<dbReference type="EMBL" id="KI517408">
    <property type="protein sequence ID" value="ESQ48710.1"/>
    <property type="molecule type" value="Genomic_DNA"/>
</dbReference>
<dbReference type="Pfam" id="PF01535">
    <property type="entry name" value="PPR"/>
    <property type="match status" value="3"/>
</dbReference>
<organism evidence="5 6">
    <name type="scientific">Eutrema salsugineum</name>
    <name type="common">Saltwater cress</name>
    <name type="synonym">Sisymbrium salsugineum</name>
    <dbReference type="NCBI Taxonomy" id="72664"/>
    <lineage>
        <taxon>Eukaryota</taxon>
        <taxon>Viridiplantae</taxon>
        <taxon>Streptophyta</taxon>
        <taxon>Embryophyta</taxon>
        <taxon>Tracheophyta</taxon>
        <taxon>Spermatophyta</taxon>
        <taxon>Magnoliopsida</taxon>
        <taxon>eudicotyledons</taxon>
        <taxon>Gunneridae</taxon>
        <taxon>Pentapetalae</taxon>
        <taxon>rosids</taxon>
        <taxon>malvids</taxon>
        <taxon>Brassicales</taxon>
        <taxon>Brassicaceae</taxon>
        <taxon>Eutremeae</taxon>
        <taxon>Eutrema</taxon>
    </lineage>
</organism>
<dbReference type="InterPro" id="IPR011990">
    <property type="entry name" value="TPR-like_helical_dom_sf"/>
</dbReference>
<feature type="repeat" description="PPR" evidence="3">
    <location>
        <begin position="263"/>
        <end position="297"/>
    </location>
</feature>
<dbReference type="STRING" id="72664.V4LE20"/>
<keyword evidence="2" id="KW-0677">Repeat</keyword>
<feature type="region of interest" description="Disordered" evidence="4">
    <location>
        <begin position="409"/>
        <end position="430"/>
    </location>
</feature>
<feature type="repeat" description="PPR" evidence="3">
    <location>
        <begin position="298"/>
        <end position="332"/>
    </location>
</feature>